<comment type="caution">
    <text evidence="1">The sequence shown here is derived from an EMBL/GenBank/DDBJ whole genome shotgun (WGS) entry which is preliminary data.</text>
</comment>
<name>A0ACC2CX45_DIPCM</name>
<protein>
    <submittedName>
        <fullName evidence="1">Uncharacterized protein</fullName>
    </submittedName>
</protein>
<keyword evidence="2" id="KW-1185">Reference proteome</keyword>
<proteinExistence type="predicted"/>
<reference evidence="2" key="1">
    <citation type="journal article" date="2024" name="Proc. Natl. Acad. Sci. U.S.A.">
        <title>Extraordinary preservation of gene collinearity over three hundred million years revealed in homosporous lycophytes.</title>
        <authorList>
            <person name="Li C."/>
            <person name="Wickell D."/>
            <person name="Kuo L.Y."/>
            <person name="Chen X."/>
            <person name="Nie B."/>
            <person name="Liao X."/>
            <person name="Peng D."/>
            <person name="Ji J."/>
            <person name="Jenkins J."/>
            <person name="Williams M."/>
            <person name="Shu S."/>
            <person name="Plott C."/>
            <person name="Barry K."/>
            <person name="Rajasekar S."/>
            <person name="Grimwood J."/>
            <person name="Han X."/>
            <person name="Sun S."/>
            <person name="Hou Z."/>
            <person name="He W."/>
            <person name="Dai G."/>
            <person name="Sun C."/>
            <person name="Schmutz J."/>
            <person name="Leebens-Mack J.H."/>
            <person name="Li F.W."/>
            <person name="Wang L."/>
        </authorList>
    </citation>
    <scope>NUCLEOTIDE SEQUENCE [LARGE SCALE GENOMIC DNA]</scope>
    <source>
        <strain evidence="2">cv. PW_Plant_1</strain>
    </source>
</reference>
<dbReference type="EMBL" id="CM055099">
    <property type="protein sequence ID" value="KAJ7546535.1"/>
    <property type="molecule type" value="Genomic_DNA"/>
</dbReference>
<evidence type="ECO:0000313" key="2">
    <source>
        <dbReference type="Proteomes" id="UP001162992"/>
    </source>
</evidence>
<sequence length="58" mass="6117">MLFKLGGGAQRGKNLMNYIVQLFENLGDIIVDLIVGTDTLLHGASSLGRSIVGIGKSD</sequence>
<evidence type="ECO:0000313" key="1">
    <source>
        <dbReference type="EMBL" id="KAJ7546535.1"/>
    </source>
</evidence>
<accession>A0ACC2CX45</accession>
<gene>
    <name evidence="1" type="ORF">O6H91_08G043200</name>
</gene>
<organism evidence="1 2">
    <name type="scientific">Diphasiastrum complanatum</name>
    <name type="common">Issler's clubmoss</name>
    <name type="synonym">Lycopodium complanatum</name>
    <dbReference type="NCBI Taxonomy" id="34168"/>
    <lineage>
        <taxon>Eukaryota</taxon>
        <taxon>Viridiplantae</taxon>
        <taxon>Streptophyta</taxon>
        <taxon>Embryophyta</taxon>
        <taxon>Tracheophyta</taxon>
        <taxon>Lycopodiopsida</taxon>
        <taxon>Lycopodiales</taxon>
        <taxon>Lycopodiaceae</taxon>
        <taxon>Lycopodioideae</taxon>
        <taxon>Diphasiastrum</taxon>
    </lineage>
</organism>
<dbReference type="Proteomes" id="UP001162992">
    <property type="component" value="Chromosome 8"/>
</dbReference>